<dbReference type="Pfam" id="PF00702">
    <property type="entry name" value="Hydrolase"/>
    <property type="match status" value="1"/>
</dbReference>
<gene>
    <name evidence="1" type="ORF">QLQ16_06235</name>
</gene>
<reference evidence="1" key="1">
    <citation type="submission" date="2023-05" db="EMBL/GenBank/DDBJ databases">
        <title>Limnohabitans sp. strain HM2-2 Genome sequencing and assembly.</title>
        <authorList>
            <person name="Jung Y."/>
        </authorList>
    </citation>
    <scope>NUCLEOTIDE SEQUENCE</scope>
    <source>
        <strain evidence="1">HM2-2</strain>
    </source>
</reference>
<name>A0ABT6X5Y8_9BURK</name>
<dbReference type="RefSeq" id="WP_283223826.1">
    <property type="nucleotide sequence ID" value="NZ_JASGBH010000003.1"/>
</dbReference>
<dbReference type="Proteomes" id="UP001431902">
    <property type="component" value="Unassembled WGS sequence"/>
</dbReference>
<dbReference type="InterPro" id="IPR006439">
    <property type="entry name" value="HAD-SF_hydro_IA"/>
</dbReference>
<dbReference type="SFLD" id="SFLDG01129">
    <property type="entry name" value="C1.5:_HAD__Beta-PGM__Phosphata"/>
    <property type="match status" value="1"/>
</dbReference>
<dbReference type="InterPro" id="IPR036412">
    <property type="entry name" value="HAD-like_sf"/>
</dbReference>
<protein>
    <submittedName>
        <fullName evidence="1">HAD family phosphatase</fullName>
    </submittedName>
</protein>
<proteinExistence type="predicted"/>
<keyword evidence="2" id="KW-1185">Reference proteome</keyword>
<evidence type="ECO:0000313" key="1">
    <source>
        <dbReference type="EMBL" id="MDI9233434.1"/>
    </source>
</evidence>
<comment type="caution">
    <text evidence="1">The sequence shown here is derived from an EMBL/GenBank/DDBJ whole genome shotgun (WGS) entry which is preliminary data.</text>
</comment>
<dbReference type="PANTHER" id="PTHR43611:SF3">
    <property type="entry name" value="FLAVIN MONONUCLEOTIDE HYDROLASE 1, CHLOROPLATIC"/>
    <property type="match status" value="1"/>
</dbReference>
<dbReference type="SFLD" id="SFLDS00003">
    <property type="entry name" value="Haloacid_Dehalogenase"/>
    <property type="match status" value="1"/>
</dbReference>
<evidence type="ECO:0000313" key="2">
    <source>
        <dbReference type="Proteomes" id="UP001431902"/>
    </source>
</evidence>
<dbReference type="SUPFAM" id="SSF56784">
    <property type="entry name" value="HAD-like"/>
    <property type="match status" value="1"/>
</dbReference>
<dbReference type="Gene3D" id="3.40.50.1000">
    <property type="entry name" value="HAD superfamily/HAD-like"/>
    <property type="match status" value="1"/>
</dbReference>
<dbReference type="CDD" id="cd02603">
    <property type="entry name" value="HAD_sEH-N_like"/>
    <property type="match status" value="1"/>
</dbReference>
<dbReference type="NCBIfam" id="TIGR01509">
    <property type="entry name" value="HAD-SF-IA-v3"/>
    <property type="match status" value="1"/>
</dbReference>
<organism evidence="1 2">
    <name type="scientific">Limnohabitans lacus</name>
    <dbReference type="NCBI Taxonomy" id="3045173"/>
    <lineage>
        <taxon>Bacteria</taxon>
        <taxon>Pseudomonadati</taxon>
        <taxon>Pseudomonadota</taxon>
        <taxon>Betaproteobacteria</taxon>
        <taxon>Burkholderiales</taxon>
        <taxon>Comamonadaceae</taxon>
        <taxon>Limnohabitans</taxon>
    </lineage>
</organism>
<sequence>MSQDVVFDLGGVVFRWQPLVLLQEFFPEQVRNEAEAREWASQIFQTFHPDADWAQFDLGRIEPEPLAKRIAKRTGLAEADVRHLIASIPTHLLPMQGTVDLIHELKAQGHRLYYLSNMPAGYAEHLVRVNPFFSQFEGGIFSAHVQQIKPLPDIFATAQARWPLRGQPVFIDDVQHNIDAAHEHGWQAIRFESPEQVRSALVAHGYLMG</sequence>
<dbReference type="InterPro" id="IPR023214">
    <property type="entry name" value="HAD_sf"/>
</dbReference>
<dbReference type="PANTHER" id="PTHR43611">
    <property type="entry name" value="ALPHA-D-GLUCOSE 1-PHOSPHATE PHOSPHATASE"/>
    <property type="match status" value="1"/>
</dbReference>
<dbReference type="EMBL" id="JASGBH010000003">
    <property type="protein sequence ID" value="MDI9233434.1"/>
    <property type="molecule type" value="Genomic_DNA"/>
</dbReference>
<accession>A0ABT6X5Y8</accession>